<dbReference type="EMBL" id="JAGQHR010000610">
    <property type="protein sequence ID" value="MCA9729210.1"/>
    <property type="molecule type" value="Genomic_DNA"/>
</dbReference>
<evidence type="ECO:0000313" key="3">
    <source>
        <dbReference type="Proteomes" id="UP000697710"/>
    </source>
</evidence>
<protein>
    <submittedName>
        <fullName evidence="2">Uncharacterized protein</fullName>
    </submittedName>
</protein>
<comment type="caution">
    <text evidence="2">The sequence shown here is derived from an EMBL/GenBank/DDBJ whole genome shotgun (WGS) entry which is preliminary data.</text>
</comment>
<evidence type="ECO:0000313" key="2">
    <source>
        <dbReference type="EMBL" id="MCA9729210.1"/>
    </source>
</evidence>
<name>A0A956M0S8_UNCEI</name>
<sequence length="99" mass="10669">MSWERYSFEDIPSIDGTTARAEEEIARLSLGPEGARIIRTALGKVLQDLRGEDDAPDAPESQDGHTALALPDRVTVRNAGLASVDDWTAGEYPVPATFA</sequence>
<gene>
    <name evidence="2" type="ORF">KC729_16100</name>
</gene>
<evidence type="ECO:0000256" key="1">
    <source>
        <dbReference type="SAM" id="MobiDB-lite"/>
    </source>
</evidence>
<reference evidence="2" key="2">
    <citation type="journal article" date="2021" name="Microbiome">
        <title>Successional dynamics and alternative stable states in a saline activated sludge microbial community over 9 years.</title>
        <authorList>
            <person name="Wang Y."/>
            <person name="Ye J."/>
            <person name="Ju F."/>
            <person name="Liu L."/>
            <person name="Boyd J.A."/>
            <person name="Deng Y."/>
            <person name="Parks D.H."/>
            <person name="Jiang X."/>
            <person name="Yin X."/>
            <person name="Woodcroft B.J."/>
            <person name="Tyson G.W."/>
            <person name="Hugenholtz P."/>
            <person name="Polz M.F."/>
            <person name="Zhang T."/>
        </authorList>
    </citation>
    <scope>NUCLEOTIDE SEQUENCE</scope>
    <source>
        <strain evidence="2">HKST-UBA01</strain>
    </source>
</reference>
<reference evidence="2" key="1">
    <citation type="submission" date="2020-04" db="EMBL/GenBank/DDBJ databases">
        <authorList>
            <person name="Zhang T."/>
        </authorList>
    </citation>
    <scope>NUCLEOTIDE SEQUENCE</scope>
    <source>
        <strain evidence="2">HKST-UBA01</strain>
    </source>
</reference>
<dbReference type="AlphaFoldDB" id="A0A956M0S8"/>
<feature type="region of interest" description="Disordered" evidence="1">
    <location>
        <begin position="49"/>
        <end position="70"/>
    </location>
</feature>
<accession>A0A956M0S8</accession>
<organism evidence="2 3">
    <name type="scientific">Eiseniibacteriota bacterium</name>
    <dbReference type="NCBI Taxonomy" id="2212470"/>
    <lineage>
        <taxon>Bacteria</taxon>
        <taxon>Candidatus Eiseniibacteriota</taxon>
    </lineage>
</organism>
<dbReference type="Proteomes" id="UP000697710">
    <property type="component" value="Unassembled WGS sequence"/>
</dbReference>
<proteinExistence type="predicted"/>
<feature type="non-terminal residue" evidence="2">
    <location>
        <position position="99"/>
    </location>
</feature>